<dbReference type="NCBIfam" id="TIGR00749">
    <property type="entry name" value="glk"/>
    <property type="match status" value="1"/>
</dbReference>
<reference evidence="6" key="1">
    <citation type="journal article" date="2019" name="Int. J. Syst. Evol. Microbiol.">
        <title>The Global Catalogue of Microorganisms (GCM) 10K type strain sequencing project: providing services to taxonomists for standard genome sequencing and annotation.</title>
        <authorList>
            <consortium name="The Broad Institute Genomics Platform"/>
            <consortium name="The Broad Institute Genome Sequencing Center for Infectious Disease"/>
            <person name="Wu L."/>
            <person name="Ma J."/>
        </authorList>
    </citation>
    <scope>NUCLEOTIDE SEQUENCE [LARGE SCALE GENOMIC DNA]</scope>
    <source>
        <strain evidence="6">CGMCC 1.16031</strain>
    </source>
</reference>
<keyword evidence="2 3" id="KW-0418">Kinase</keyword>
<dbReference type="HAMAP" id="MF_00524">
    <property type="entry name" value="Glucokinase"/>
    <property type="match status" value="1"/>
</dbReference>
<feature type="binding site" evidence="3">
    <location>
        <begin position="7"/>
        <end position="12"/>
    </location>
    <ligand>
        <name>ATP</name>
        <dbReference type="ChEBI" id="CHEBI:30616"/>
    </ligand>
</feature>
<dbReference type="Gene3D" id="3.30.420.40">
    <property type="match status" value="1"/>
</dbReference>
<keyword evidence="3" id="KW-0547">Nucleotide-binding</keyword>
<dbReference type="Pfam" id="PF02685">
    <property type="entry name" value="Glucokinase"/>
    <property type="match status" value="1"/>
</dbReference>
<evidence type="ECO:0000256" key="2">
    <source>
        <dbReference type="ARBA" id="ARBA00022777"/>
    </source>
</evidence>
<dbReference type="RefSeq" id="WP_131256730.1">
    <property type="nucleotide sequence ID" value="NZ_JBHSUS010000001.1"/>
</dbReference>
<evidence type="ECO:0000313" key="5">
    <source>
        <dbReference type="EMBL" id="MFC6439843.1"/>
    </source>
</evidence>
<keyword evidence="1 3" id="KW-0808">Transferase</keyword>
<dbReference type="EMBL" id="JBHSUS010000001">
    <property type="protein sequence ID" value="MFC6439843.1"/>
    <property type="molecule type" value="Genomic_DNA"/>
</dbReference>
<comment type="catalytic activity">
    <reaction evidence="3">
        <text>D-glucose + ATP = D-glucose 6-phosphate + ADP + H(+)</text>
        <dbReference type="Rhea" id="RHEA:17825"/>
        <dbReference type="ChEBI" id="CHEBI:4167"/>
        <dbReference type="ChEBI" id="CHEBI:15378"/>
        <dbReference type="ChEBI" id="CHEBI:30616"/>
        <dbReference type="ChEBI" id="CHEBI:61548"/>
        <dbReference type="ChEBI" id="CHEBI:456216"/>
        <dbReference type="EC" id="2.7.1.2"/>
    </reaction>
</comment>
<dbReference type="CDD" id="cd24008">
    <property type="entry name" value="ASKHA_NBD_GLK"/>
    <property type="match status" value="1"/>
</dbReference>
<keyword evidence="6" id="KW-1185">Reference proteome</keyword>
<organism evidence="5 6">
    <name type="scientific">Pseudobowmanella zhangzhouensis</name>
    <dbReference type="NCBI Taxonomy" id="1537679"/>
    <lineage>
        <taxon>Bacteria</taxon>
        <taxon>Pseudomonadati</taxon>
        <taxon>Pseudomonadota</taxon>
        <taxon>Gammaproteobacteria</taxon>
        <taxon>Alteromonadales</taxon>
        <taxon>Alteromonadaceae</taxon>
    </lineage>
</organism>
<name>A0ABW1XIE8_9ALTE</name>
<keyword evidence="3" id="KW-0067">ATP-binding</keyword>
<dbReference type="InterPro" id="IPR003836">
    <property type="entry name" value="Glucokinase"/>
</dbReference>
<dbReference type="NCBIfam" id="NF001416">
    <property type="entry name" value="PRK00292.1-3"/>
    <property type="match status" value="1"/>
</dbReference>
<comment type="caution">
    <text evidence="5">The sequence shown here is derived from an EMBL/GenBank/DDBJ whole genome shotgun (WGS) entry which is preliminary data.</text>
</comment>
<evidence type="ECO:0000256" key="3">
    <source>
        <dbReference type="HAMAP-Rule" id="MF_00524"/>
    </source>
</evidence>
<proteinExistence type="inferred from homology"/>
<accession>A0ABW1XIE8</accession>
<comment type="similarity">
    <text evidence="3 4">Belongs to the bacterial glucokinase family.</text>
</comment>
<dbReference type="EC" id="2.7.1.2" evidence="3"/>
<dbReference type="InterPro" id="IPR043129">
    <property type="entry name" value="ATPase_NBD"/>
</dbReference>
<keyword evidence="3" id="KW-0963">Cytoplasm</keyword>
<gene>
    <name evidence="3" type="primary">glk</name>
    <name evidence="5" type="ORF">ACFP85_06740</name>
</gene>
<dbReference type="Gene3D" id="3.40.367.20">
    <property type="match status" value="1"/>
</dbReference>
<dbReference type="InterPro" id="IPR050201">
    <property type="entry name" value="Bacterial_glucokinase"/>
</dbReference>
<evidence type="ECO:0000256" key="4">
    <source>
        <dbReference type="RuleBase" id="RU004046"/>
    </source>
</evidence>
<dbReference type="Proteomes" id="UP001596364">
    <property type="component" value="Unassembled WGS sequence"/>
</dbReference>
<dbReference type="PANTHER" id="PTHR47690:SF1">
    <property type="entry name" value="GLUCOKINASE"/>
    <property type="match status" value="1"/>
</dbReference>
<comment type="subcellular location">
    <subcellularLocation>
        <location evidence="3">Cytoplasm</location>
    </subcellularLocation>
</comment>
<dbReference type="PANTHER" id="PTHR47690">
    <property type="entry name" value="GLUCOKINASE"/>
    <property type="match status" value="1"/>
</dbReference>
<evidence type="ECO:0000313" key="6">
    <source>
        <dbReference type="Proteomes" id="UP001596364"/>
    </source>
</evidence>
<sequence length="319" mass="34878">MSARFVADVGGTNIRIARTECGKLLDIEKYLCKDFSDISDALGLYFQTYPQYAFTAGCIGIACPVNGDDVRMTNHFWRFSIEATRQKLGLTELFVINDYTAVSMSLPVLDDTQKVQIGGDKPKANTPLAVFGPGTGLGVGHLVPVTEGWKALPGEGGHVDFAPIDDVDLHIWQFLRRHFSHVSAEQLISGPGILQIYQALSDYHGKPVSCRSPAEVTERALNGEDEVCVATLNQFCKVMGSFAGNLALTLGTFGGVYIAGGIAQRFIEFIQRSELRARFEDKGRFASYVRPIPIYLITEPDHGLLGAAAYLQQHAKESV</sequence>
<protein>
    <recommendedName>
        <fullName evidence="3">Glucokinase</fullName>
        <ecNumber evidence="3">2.7.1.2</ecNumber>
    </recommendedName>
    <alternativeName>
        <fullName evidence="3">Glucose kinase</fullName>
    </alternativeName>
</protein>
<dbReference type="GO" id="GO:0004340">
    <property type="term" value="F:glucokinase activity"/>
    <property type="evidence" value="ECO:0007669"/>
    <property type="project" value="UniProtKB-EC"/>
</dbReference>
<evidence type="ECO:0000256" key="1">
    <source>
        <dbReference type="ARBA" id="ARBA00022679"/>
    </source>
</evidence>
<dbReference type="SUPFAM" id="SSF53067">
    <property type="entry name" value="Actin-like ATPase domain"/>
    <property type="match status" value="1"/>
</dbReference>
<keyword evidence="3" id="KW-0324">Glycolysis</keyword>